<evidence type="ECO:0000313" key="1">
    <source>
        <dbReference type="EMBL" id="MBC8596255.1"/>
    </source>
</evidence>
<accession>A0A926F966</accession>
<name>A0A926F966_9FIRM</name>
<dbReference type="RefSeq" id="WP_262431759.1">
    <property type="nucleotide sequence ID" value="NZ_JACRTE010000004.1"/>
</dbReference>
<gene>
    <name evidence="1" type="ORF">H8706_05155</name>
</gene>
<dbReference type="EMBL" id="JACRTE010000004">
    <property type="protein sequence ID" value="MBC8596255.1"/>
    <property type="molecule type" value="Genomic_DNA"/>
</dbReference>
<sequence>MDEYYRHFGIEGFDYPNEIPGAECILRGENIGYHKRFGLRCLSRYDRQGFMEFASKRFA</sequence>
<reference evidence="1" key="1">
    <citation type="submission" date="2020-08" db="EMBL/GenBank/DDBJ databases">
        <title>Genome public.</title>
        <authorList>
            <person name="Liu C."/>
            <person name="Sun Q."/>
        </authorList>
    </citation>
    <scope>NUCLEOTIDE SEQUENCE</scope>
    <source>
        <strain evidence="1">NSJ-50</strain>
    </source>
</reference>
<evidence type="ECO:0000313" key="2">
    <source>
        <dbReference type="Proteomes" id="UP000647416"/>
    </source>
</evidence>
<proteinExistence type="predicted"/>
<protein>
    <submittedName>
        <fullName evidence="1">Uncharacterized protein</fullName>
    </submittedName>
</protein>
<comment type="caution">
    <text evidence="1">The sequence shown here is derived from an EMBL/GenBank/DDBJ whole genome shotgun (WGS) entry which is preliminary data.</text>
</comment>
<dbReference type="AlphaFoldDB" id="A0A926F966"/>
<keyword evidence="2" id="KW-1185">Reference proteome</keyword>
<dbReference type="Proteomes" id="UP000647416">
    <property type="component" value="Unassembled WGS sequence"/>
</dbReference>
<organism evidence="1 2">
    <name type="scientific">Qingrenia yutianensis</name>
    <dbReference type="NCBI Taxonomy" id="2763676"/>
    <lineage>
        <taxon>Bacteria</taxon>
        <taxon>Bacillati</taxon>
        <taxon>Bacillota</taxon>
        <taxon>Clostridia</taxon>
        <taxon>Eubacteriales</taxon>
        <taxon>Oscillospiraceae</taxon>
        <taxon>Qingrenia</taxon>
    </lineage>
</organism>